<organism evidence="3 4">
    <name type="scientific">Arcticibacter tournemirensis</name>
    <dbReference type="NCBI Taxonomy" id="699437"/>
    <lineage>
        <taxon>Bacteria</taxon>
        <taxon>Pseudomonadati</taxon>
        <taxon>Bacteroidota</taxon>
        <taxon>Sphingobacteriia</taxon>
        <taxon>Sphingobacteriales</taxon>
        <taxon>Sphingobacteriaceae</taxon>
        <taxon>Arcticibacter</taxon>
    </lineage>
</organism>
<dbReference type="RefSeq" id="WP_161973494.1">
    <property type="nucleotide sequence ID" value="NZ_RXOC01000023.1"/>
</dbReference>
<evidence type="ECO:0000256" key="1">
    <source>
        <dbReference type="SAM" id="SignalP"/>
    </source>
</evidence>
<feature type="non-terminal residue" evidence="3">
    <location>
        <position position="214"/>
    </location>
</feature>
<dbReference type="Gene3D" id="3.40.710.10">
    <property type="entry name" value="DD-peptidase/beta-lactamase superfamily"/>
    <property type="match status" value="1"/>
</dbReference>
<dbReference type="EMBL" id="RXOC01000023">
    <property type="protein sequence ID" value="RXF66964.1"/>
    <property type="molecule type" value="Genomic_DNA"/>
</dbReference>
<dbReference type="Pfam" id="PF00144">
    <property type="entry name" value="Beta-lactamase"/>
    <property type="match status" value="1"/>
</dbReference>
<evidence type="ECO:0000313" key="3">
    <source>
        <dbReference type="EMBL" id="RXF66964.1"/>
    </source>
</evidence>
<name>A0A4Q0M2C9_9SPHI</name>
<dbReference type="GO" id="GO:0016787">
    <property type="term" value="F:hydrolase activity"/>
    <property type="evidence" value="ECO:0007669"/>
    <property type="project" value="UniProtKB-KW"/>
</dbReference>
<reference evidence="3 4" key="1">
    <citation type="submission" date="2018-12" db="EMBL/GenBank/DDBJ databases">
        <title>The Draft Genome Sequence of the Soil Bacterium Pedobacter tournemirensis R1.</title>
        <authorList>
            <person name="He J."/>
        </authorList>
    </citation>
    <scope>NUCLEOTIDE SEQUENCE [LARGE SCALE GENOMIC DNA]</scope>
    <source>
        <strain evidence="3 4">R1</strain>
    </source>
</reference>
<dbReference type="SUPFAM" id="SSF56601">
    <property type="entry name" value="beta-lactamase/transpeptidase-like"/>
    <property type="match status" value="1"/>
</dbReference>
<feature type="chain" id="PRO_5020684294" evidence="1">
    <location>
        <begin position="23"/>
        <end position="214"/>
    </location>
</feature>
<comment type="caution">
    <text evidence="3">The sequence shown here is derived from an EMBL/GenBank/DDBJ whole genome shotgun (WGS) entry which is preliminary data.</text>
</comment>
<keyword evidence="3" id="KW-0378">Hydrolase</keyword>
<accession>A0A4Q0M2C9</accession>
<evidence type="ECO:0000313" key="4">
    <source>
        <dbReference type="Proteomes" id="UP000290848"/>
    </source>
</evidence>
<dbReference type="InterPro" id="IPR050491">
    <property type="entry name" value="AmpC-like"/>
</dbReference>
<feature type="domain" description="Beta-lactamase-related" evidence="2">
    <location>
        <begin position="29"/>
        <end position="214"/>
    </location>
</feature>
<feature type="signal peptide" evidence="1">
    <location>
        <begin position="1"/>
        <end position="22"/>
    </location>
</feature>
<evidence type="ECO:0000259" key="2">
    <source>
        <dbReference type="Pfam" id="PF00144"/>
    </source>
</evidence>
<proteinExistence type="predicted"/>
<dbReference type="InterPro" id="IPR001466">
    <property type="entry name" value="Beta-lactam-related"/>
</dbReference>
<protein>
    <submittedName>
        <fullName evidence="3">Class A beta-lactamase-related serine hydrolase</fullName>
    </submittedName>
</protein>
<dbReference type="PANTHER" id="PTHR46825">
    <property type="entry name" value="D-ALANYL-D-ALANINE-CARBOXYPEPTIDASE/ENDOPEPTIDASE AMPH"/>
    <property type="match status" value="1"/>
</dbReference>
<dbReference type="PANTHER" id="PTHR46825:SF9">
    <property type="entry name" value="BETA-LACTAMASE-RELATED DOMAIN-CONTAINING PROTEIN"/>
    <property type="match status" value="1"/>
</dbReference>
<dbReference type="InterPro" id="IPR012338">
    <property type="entry name" value="Beta-lactam/transpept-like"/>
</dbReference>
<dbReference type="Proteomes" id="UP000290848">
    <property type="component" value="Unassembled WGS sequence"/>
</dbReference>
<dbReference type="AlphaFoldDB" id="A0A4Q0M2C9"/>
<gene>
    <name evidence="3" type="ORF">EKH83_21195</name>
</gene>
<sequence length="214" mass="23890">MKSILFALLLLSFTLDLFGQHADFIKDADKYFMSKMTSDDIVGLSAALVIDGKVVWKKGFGYSDLENKILMTPKSVVNIGSVTKTFTALALMQLVEKGLIDLDKPLNVYLPSFRPKIRQGMKLNDVTVRSVMTHTSGIQSDIWKNSDYETGKYTDVVGFINDTYLTYPAGMASLYSNAGYNILGSTIKEVSREDYARYVHRYILSPLGMTNSGF</sequence>
<keyword evidence="1" id="KW-0732">Signal</keyword>